<dbReference type="InterPro" id="IPR012338">
    <property type="entry name" value="Beta-lactam/transpept-like"/>
</dbReference>
<dbReference type="GO" id="GO:0051301">
    <property type="term" value="P:cell division"/>
    <property type="evidence" value="ECO:0007669"/>
    <property type="project" value="UniProtKB-KW"/>
</dbReference>
<dbReference type="GO" id="GO:0004180">
    <property type="term" value="F:carboxypeptidase activity"/>
    <property type="evidence" value="ECO:0007669"/>
    <property type="project" value="UniProtKB-KW"/>
</dbReference>
<dbReference type="RefSeq" id="WP_113887996.1">
    <property type="nucleotide sequence ID" value="NZ_QNRK01000004.1"/>
</dbReference>
<dbReference type="InterPro" id="IPR001460">
    <property type="entry name" value="PCN-bd_Tpept"/>
</dbReference>
<dbReference type="SUPFAM" id="SSF56519">
    <property type="entry name" value="Penicillin binding protein dimerisation domain"/>
    <property type="match status" value="1"/>
</dbReference>
<dbReference type="PANTHER" id="PTHR30627">
    <property type="entry name" value="PEPTIDOGLYCAN D,D-TRANSPEPTIDASE"/>
    <property type="match status" value="1"/>
</dbReference>
<dbReference type="GO" id="GO:0005886">
    <property type="term" value="C:plasma membrane"/>
    <property type="evidence" value="ECO:0007669"/>
    <property type="project" value="TreeGrafter"/>
</dbReference>
<dbReference type="GO" id="GO:0008658">
    <property type="term" value="F:penicillin binding"/>
    <property type="evidence" value="ECO:0007669"/>
    <property type="project" value="InterPro"/>
</dbReference>
<evidence type="ECO:0000259" key="7">
    <source>
        <dbReference type="Pfam" id="PF03717"/>
    </source>
</evidence>
<dbReference type="AlphaFoldDB" id="A0A366FSP9"/>
<dbReference type="GO" id="GO:0071555">
    <property type="term" value="P:cell wall organization"/>
    <property type="evidence" value="ECO:0007669"/>
    <property type="project" value="TreeGrafter"/>
</dbReference>
<dbReference type="Proteomes" id="UP000253529">
    <property type="component" value="Unassembled WGS sequence"/>
</dbReference>
<sequence>MARTPNNADRDAKGRGRRAPGRLGRAAVAAFHRHVPRNFGVDLEPPPPRRPLRALLTVANLRAFGRALLVTRLDRSGARIRTLSLGVAVAYGVIAVKLVVLGVSHDPPQTLKGAADQAVSGARPDLVDRNGEILATDVKTMSVFAEPNRIIDKDEAVELITAVLPDVDARELRERLGSRKGFVWVKRQITPKEQAEIFHLGLPGVGFLPENKRVYPNGPIGAHVIGYVDKDNVGIAGMEKYLDQQSLTDPHVPGFVVDPESLKPVRLSLDIRATHALRDELVDGLAHWKAKAAAGVVMDVNTGEVIALESLPDYDPNTPVDAQDPTKINRINVGVYEMGSTFKALSIAMALDSGKVNLGSRIDARDSLRYGRFTIHDFHATHRVLTVPEVFTHSSNIGTARMALMVGVTGHQAFLRKMGQLDRLRTELPESAEPLVPKHWSELNTMTIAFGQGLNVAPLQALMAVSALANGGRMMAPTFLPRTQEEADKIGRRVVSEQTSESMRYLMRSNATHGSAGFANIPGYYVGGKTGTADKIIHGHYSQDKVFTTFMAVTPADKPKYLYLAIYDDPVAAPGDYGFHTAAWNAGRTAGALIRRIQPLEGLPPEKDPPTNPFPIIARLGYGADADRVGKE</sequence>
<keyword evidence="8" id="KW-0131">Cell cycle</keyword>
<keyword evidence="3 5" id="KW-0472">Membrane</keyword>
<keyword evidence="2" id="KW-0645">Protease</keyword>
<dbReference type="EMBL" id="QNRK01000004">
    <property type="protein sequence ID" value="RBP16749.1"/>
    <property type="molecule type" value="Genomic_DNA"/>
</dbReference>
<evidence type="ECO:0000259" key="6">
    <source>
        <dbReference type="Pfam" id="PF00905"/>
    </source>
</evidence>
<evidence type="ECO:0000256" key="1">
    <source>
        <dbReference type="ARBA" id="ARBA00004370"/>
    </source>
</evidence>
<reference evidence="8 9" key="1">
    <citation type="submission" date="2018-06" db="EMBL/GenBank/DDBJ databases">
        <title>Genomic Encyclopedia of Type Strains, Phase IV (KMG-IV): sequencing the most valuable type-strain genomes for metagenomic binning, comparative biology and taxonomic classification.</title>
        <authorList>
            <person name="Goeker M."/>
        </authorList>
    </citation>
    <scope>NUCLEOTIDE SEQUENCE [LARGE SCALE GENOMIC DNA]</scope>
    <source>
        <strain evidence="8 9">DSM 24875</strain>
    </source>
</reference>
<evidence type="ECO:0000256" key="4">
    <source>
        <dbReference type="SAM" id="MobiDB-lite"/>
    </source>
</evidence>
<keyword evidence="8" id="KW-0132">Cell division</keyword>
<feature type="domain" description="Penicillin-binding protein dimerisation" evidence="7">
    <location>
        <begin position="120"/>
        <end position="231"/>
    </location>
</feature>
<dbReference type="Gene3D" id="3.90.1310.10">
    <property type="entry name" value="Penicillin-binding protein 2a (Domain 2)"/>
    <property type="match status" value="1"/>
</dbReference>
<comment type="subcellular location">
    <subcellularLocation>
        <location evidence="1">Membrane</location>
    </subcellularLocation>
</comment>
<organism evidence="8 9">
    <name type="scientific">Roseiarcus fermentans</name>
    <dbReference type="NCBI Taxonomy" id="1473586"/>
    <lineage>
        <taxon>Bacteria</taxon>
        <taxon>Pseudomonadati</taxon>
        <taxon>Pseudomonadota</taxon>
        <taxon>Alphaproteobacteria</taxon>
        <taxon>Hyphomicrobiales</taxon>
        <taxon>Roseiarcaceae</taxon>
        <taxon>Roseiarcus</taxon>
    </lineage>
</organism>
<dbReference type="Gene3D" id="3.40.710.10">
    <property type="entry name" value="DD-peptidase/beta-lactamase superfamily"/>
    <property type="match status" value="1"/>
</dbReference>
<dbReference type="PANTHER" id="PTHR30627:SF1">
    <property type="entry name" value="PEPTIDOGLYCAN D,D-TRANSPEPTIDASE FTSI"/>
    <property type="match status" value="1"/>
</dbReference>
<dbReference type="InterPro" id="IPR036138">
    <property type="entry name" value="PBP_dimer_sf"/>
</dbReference>
<comment type="caution">
    <text evidence="8">The sequence shown here is derived from an EMBL/GenBank/DDBJ whole genome shotgun (WGS) entry which is preliminary data.</text>
</comment>
<feature type="transmembrane region" description="Helical" evidence="5">
    <location>
        <begin position="82"/>
        <end position="103"/>
    </location>
</feature>
<evidence type="ECO:0000313" key="8">
    <source>
        <dbReference type="EMBL" id="RBP16749.1"/>
    </source>
</evidence>
<name>A0A366FSP9_9HYPH</name>
<dbReference type="OrthoDB" id="9789078at2"/>
<evidence type="ECO:0000256" key="3">
    <source>
        <dbReference type="ARBA" id="ARBA00023136"/>
    </source>
</evidence>
<proteinExistence type="predicted"/>
<dbReference type="InterPro" id="IPR005311">
    <property type="entry name" value="PBP_dimer"/>
</dbReference>
<feature type="domain" description="Penicillin-binding protein transpeptidase" evidence="6">
    <location>
        <begin position="295"/>
        <end position="571"/>
    </location>
</feature>
<keyword evidence="9" id="KW-1185">Reference proteome</keyword>
<keyword evidence="2" id="KW-0121">Carboxypeptidase</keyword>
<keyword evidence="5" id="KW-1133">Transmembrane helix</keyword>
<dbReference type="Pfam" id="PF03717">
    <property type="entry name" value="PBP_dimer"/>
    <property type="match status" value="1"/>
</dbReference>
<keyword evidence="2" id="KW-0378">Hydrolase</keyword>
<feature type="region of interest" description="Disordered" evidence="4">
    <location>
        <begin position="1"/>
        <end position="23"/>
    </location>
</feature>
<dbReference type="SUPFAM" id="SSF56601">
    <property type="entry name" value="beta-lactamase/transpeptidase-like"/>
    <property type="match status" value="1"/>
</dbReference>
<dbReference type="InterPro" id="IPR050515">
    <property type="entry name" value="Beta-lactam/transpept"/>
</dbReference>
<gene>
    <name evidence="8" type="ORF">DFR50_10426</name>
</gene>
<protein>
    <submittedName>
        <fullName evidence="8">Cell division protein FtsI (Penicillin-binding protein 3)</fullName>
    </submittedName>
</protein>
<keyword evidence="5" id="KW-0812">Transmembrane</keyword>
<evidence type="ECO:0000256" key="2">
    <source>
        <dbReference type="ARBA" id="ARBA00022645"/>
    </source>
</evidence>
<evidence type="ECO:0000313" key="9">
    <source>
        <dbReference type="Proteomes" id="UP000253529"/>
    </source>
</evidence>
<dbReference type="Pfam" id="PF00905">
    <property type="entry name" value="Transpeptidase"/>
    <property type="match status" value="1"/>
</dbReference>
<evidence type="ECO:0000256" key="5">
    <source>
        <dbReference type="SAM" id="Phobius"/>
    </source>
</evidence>
<accession>A0A366FSP9</accession>
<dbReference type="Gene3D" id="3.30.450.330">
    <property type="match status" value="1"/>
</dbReference>